<feature type="compositionally biased region" description="Low complexity" evidence="2">
    <location>
        <begin position="370"/>
        <end position="380"/>
    </location>
</feature>
<name>A0A179GM50_PURLI</name>
<dbReference type="EMBL" id="LCWV01000001">
    <property type="protein sequence ID" value="PWI76230.1"/>
    <property type="molecule type" value="Genomic_DNA"/>
</dbReference>
<feature type="compositionally biased region" description="Low complexity" evidence="2">
    <location>
        <begin position="449"/>
        <end position="471"/>
    </location>
</feature>
<evidence type="ECO:0000256" key="2">
    <source>
        <dbReference type="SAM" id="MobiDB-lite"/>
    </source>
</evidence>
<reference evidence="4" key="1">
    <citation type="submission" date="2015-05" db="EMBL/GenBank/DDBJ databases">
        <authorList>
            <person name="Wang D.B."/>
            <person name="Wang M."/>
        </authorList>
    </citation>
    <scope>NUCLEOTIDE SEQUENCE</scope>
    <source>
        <strain evidence="4">36-1</strain>
    </source>
</reference>
<reference evidence="3 5" key="3">
    <citation type="submission" date="2016-01" db="EMBL/GenBank/DDBJ databases">
        <title>Biosynthesis of antibiotic leucinostatins and their inhibition on Phytophthora in bio-control Purpureocillium lilacinum.</title>
        <authorList>
            <person name="Wang G."/>
            <person name="Liu Z."/>
            <person name="Lin R."/>
            <person name="Li E."/>
            <person name="Mao Z."/>
            <person name="Ling J."/>
            <person name="Yin W."/>
            <person name="Xie B."/>
        </authorList>
    </citation>
    <scope>NUCLEOTIDE SEQUENCE [LARGE SCALE GENOMIC DNA]</scope>
    <source>
        <strain evidence="3">PLBJ-1</strain>
    </source>
</reference>
<feature type="compositionally biased region" description="Polar residues" evidence="2">
    <location>
        <begin position="784"/>
        <end position="803"/>
    </location>
</feature>
<feature type="compositionally biased region" description="Low complexity" evidence="2">
    <location>
        <begin position="811"/>
        <end position="823"/>
    </location>
</feature>
<feature type="region of interest" description="Disordered" evidence="2">
    <location>
        <begin position="1"/>
        <end position="82"/>
    </location>
</feature>
<protein>
    <submittedName>
        <fullName evidence="3">C2H2 zinc finger protein</fullName>
    </submittedName>
</protein>
<feature type="compositionally biased region" description="Basic and acidic residues" evidence="2">
    <location>
        <begin position="599"/>
        <end position="613"/>
    </location>
</feature>
<feature type="compositionally biased region" description="Basic and acidic residues" evidence="2">
    <location>
        <begin position="44"/>
        <end position="82"/>
    </location>
</feature>
<comment type="caution">
    <text evidence="3">The sequence shown here is derived from an EMBL/GenBank/DDBJ whole genome shotgun (WGS) entry which is preliminary data.</text>
</comment>
<feature type="compositionally biased region" description="Low complexity" evidence="2">
    <location>
        <begin position="564"/>
        <end position="583"/>
    </location>
</feature>
<dbReference type="EMBL" id="LSBH01000005">
    <property type="protein sequence ID" value="OAQ78852.1"/>
    <property type="molecule type" value="Genomic_DNA"/>
</dbReference>
<feature type="region of interest" description="Disordered" evidence="2">
    <location>
        <begin position="518"/>
        <end position="704"/>
    </location>
</feature>
<feature type="compositionally biased region" description="Basic and acidic residues" evidence="2">
    <location>
        <begin position="302"/>
        <end position="315"/>
    </location>
</feature>
<evidence type="ECO:0000256" key="1">
    <source>
        <dbReference type="ARBA" id="ARBA00010402"/>
    </source>
</evidence>
<dbReference type="InterPro" id="IPR039301">
    <property type="entry name" value="Sip5/DA2"/>
</dbReference>
<feature type="compositionally biased region" description="Polar residues" evidence="2">
    <location>
        <begin position="628"/>
        <end position="676"/>
    </location>
</feature>
<dbReference type="GO" id="GO:0005737">
    <property type="term" value="C:cytoplasm"/>
    <property type="evidence" value="ECO:0007669"/>
    <property type="project" value="TreeGrafter"/>
</dbReference>
<gene>
    <name evidence="4" type="ORF">PCL_03424</name>
    <name evidence="3" type="ORF">VFPBJ_06973</name>
</gene>
<feature type="compositionally biased region" description="Basic and acidic residues" evidence="2">
    <location>
        <begin position="824"/>
        <end position="833"/>
    </location>
</feature>
<reference evidence="4 6" key="2">
    <citation type="journal article" date="2016" name="Front. Microbiol.">
        <title>Genome and transcriptome sequences reveal the specific parasitism of the nematophagous Purpureocillium lilacinum 36-1.</title>
        <authorList>
            <person name="Xie J."/>
            <person name="Li S."/>
            <person name="Mo C."/>
            <person name="Xiao X."/>
            <person name="Peng D."/>
            <person name="Wang G."/>
            <person name="Xiao Y."/>
        </authorList>
    </citation>
    <scope>NUCLEOTIDE SEQUENCE [LARGE SCALE GENOMIC DNA]</scope>
    <source>
        <strain evidence="4 6">36-1</strain>
    </source>
</reference>
<organism evidence="3 5">
    <name type="scientific">Purpureocillium lilacinum</name>
    <name type="common">Paecilomyces lilacinus</name>
    <dbReference type="NCBI Taxonomy" id="33203"/>
    <lineage>
        <taxon>Eukaryota</taxon>
        <taxon>Fungi</taxon>
        <taxon>Dikarya</taxon>
        <taxon>Ascomycota</taxon>
        <taxon>Pezizomycotina</taxon>
        <taxon>Sordariomycetes</taxon>
        <taxon>Hypocreomycetidae</taxon>
        <taxon>Hypocreales</taxon>
        <taxon>Ophiocordycipitaceae</taxon>
        <taxon>Purpureocillium</taxon>
    </lineage>
</organism>
<feature type="compositionally biased region" description="Basic and acidic residues" evidence="2">
    <location>
        <begin position="523"/>
        <end position="547"/>
    </location>
</feature>
<feature type="compositionally biased region" description="Polar residues" evidence="2">
    <location>
        <begin position="168"/>
        <end position="177"/>
    </location>
</feature>
<dbReference type="PANTHER" id="PTHR31315">
    <property type="entry name" value="PROTEIN SIP5"/>
    <property type="match status" value="1"/>
</dbReference>
<evidence type="ECO:0000313" key="6">
    <source>
        <dbReference type="Proteomes" id="UP000245956"/>
    </source>
</evidence>
<feature type="compositionally biased region" description="Basic and acidic residues" evidence="2">
    <location>
        <begin position="756"/>
        <end position="768"/>
    </location>
</feature>
<proteinExistence type="inferred from homology"/>
<evidence type="ECO:0000313" key="5">
    <source>
        <dbReference type="Proteomes" id="UP000078240"/>
    </source>
</evidence>
<feature type="region of interest" description="Disordered" evidence="2">
    <location>
        <begin position="366"/>
        <end position="403"/>
    </location>
</feature>
<dbReference type="AlphaFoldDB" id="A0A179GM50"/>
<comment type="similarity">
    <text evidence="1">Belongs to the SIP5 family.</text>
</comment>
<dbReference type="OrthoDB" id="21471at2759"/>
<accession>A0A179GM50</accession>
<evidence type="ECO:0000313" key="3">
    <source>
        <dbReference type="EMBL" id="OAQ78852.1"/>
    </source>
</evidence>
<feature type="region of interest" description="Disordered" evidence="2">
    <location>
        <begin position="718"/>
        <end position="847"/>
    </location>
</feature>
<evidence type="ECO:0000313" key="4">
    <source>
        <dbReference type="EMBL" id="PWI76230.1"/>
    </source>
</evidence>
<dbReference type="Proteomes" id="UP000078240">
    <property type="component" value="Unassembled WGS sequence"/>
</dbReference>
<feature type="compositionally biased region" description="Basic and acidic residues" evidence="2">
    <location>
        <begin position="7"/>
        <end position="26"/>
    </location>
</feature>
<dbReference type="PANTHER" id="PTHR31315:SF1">
    <property type="entry name" value="PROTEIN SIP5"/>
    <property type="match status" value="1"/>
</dbReference>
<dbReference type="CDD" id="cd24139">
    <property type="entry name" value="SIP5-like"/>
    <property type="match status" value="1"/>
</dbReference>
<feature type="compositionally biased region" description="Polar residues" evidence="2">
    <location>
        <begin position="186"/>
        <end position="202"/>
    </location>
</feature>
<dbReference type="Proteomes" id="UP000245956">
    <property type="component" value="Unassembled WGS sequence"/>
</dbReference>
<feature type="region of interest" description="Disordered" evidence="2">
    <location>
        <begin position="302"/>
        <end position="323"/>
    </location>
</feature>
<feature type="region of interest" description="Disordered" evidence="2">
    <location>
        <begin position="449"/>
        <end position="500"/>
    </location>
</feature>
<feature type="compositionally biased region" description="Pro residues" evidence="2">
    <location>
        <begin position="151"/>
        <end position="167"/>
    </location>
</feature>
<sequence length="847" mass="90503">MGNSNTKESRGDGAEGLDARRNDGRPRRMSRGDLGGLLSLQTGSRDRERQDAPFERRETRQEREARRLERERVARAKERERSMREEHIDGGFLVTLGTYTGTEDFSKPVVRQLQVERKIAPFWRGLNDWSESWAEHQLVAAARGLPIPAADAPPDPELMPRPAPPPSASTQNLNNLTVPMGPRTMSAASDRSESANGSNLPSPTAGGTVKSSSIKPRAKALAAALSVSSRNASSTDLAPKEVMLPHDPFVNGQPIEVYLYKDASECPICFLSYPPYLNRTRCCDQPICSECFVQIKRADPHLPEHHPDGAARDPNEGLNPDDPPEMLISEPAACPYCQQPEFGVTYEAPPFRRGLVYTASSSNFGSTAMSSQSSLNSTLPPTSPQQHGRRRTHSLSATAPGVITTDRVRPDWATKLASARAHQARRAAAATALHTAAFLVGGTEQRSLLRGGRFGRRNNGTGSNGTSTPGPENSTSAIGAPDGLEPGERGSSAGQGDGTRRTRMEELEEMMFMEAVRLSLASEEERKRKEEKAIRKEAKKRQQAERKAQKKQSKDPYGGGLSGASGSSLSLGLGRRRGNSAASNLRMEITVPGTSQSPRGDESPASEHEDKGENGVGKGKGVDRGASEPTTPATASGASLPIPTTSSRGGSHLRQMSNASSLGSSLADTPSGSFSGTGFVGPEGTANTRQGRSDDGDGNEPLFNFRSLAELVGVNIDDGSAHAGTSESAEAPQGAHDGSGRPLSQVKEDEKEEAEAEHVEARESEKRTGGAADNVEDLEKTITLPPQVTLTPEVSSASDSAENSRCIALSPEVTLTPETPVPMEESKTEDKRLGHSNVMEHATPIAQ</sequence>
<feature type="region of interest" description="Disordered" evidence="2">
    <location>
        <begin position="147"/>
        <end position="213"/>
    </location>
</feature>